<evidence type="ECO:0000313" key="1">
    <source>
        <dbReference type="EMBL" id="NDU96178.1"/>
    </source>
</evidence>
<sequence length="201" mass="22526">MKSKTLIDKIQYEAKLAQGDETKNVSYASQNTLPNELAAREAFDQSVKKLLDVNAWSTLSSLTADFQVYDSAGQPKTGSPQPNDYINVVLPGPVPENWVRVTHSSLDDNRAEFTVQPSQKPGETETDEVAHFFRSEARSTFRVELSGTTITASEIGQQESVNNQQPQAGDRAIINTVIAETGWLFYQQFQWKRLTDYLVHL</sequence>
<evidence type="ECO:0000313" key="2">
    <source>
        <dbReference type="Proteomes" id="UP000474175"/>
    </source>
</evidence>
<keyword evidence="2" id="KW-1185">Reference proteome</keyword>
<protein>
    <submittedName>
        <fullName evidence="1">Uncharacterized protein</fullName>
    </submittedName>
</protein>
<name>A0A6L9LCK3_9BACT</name>
<dbReference type="EMBL" id="JAAFZH010000006">
    <property type="protein sequence ID" value="NDU96178.1"/>
    <property type="molecule type" value="Genomic_DNA"/>
</dbReference>
<gene>
    <name evidence="1" type="ORF">GK108_14955</name>
</gene>
<dbReference type="AlphaFoldDB" id="A0A6L9LCK3"/>
<dbReference type="RefSeq" id="WP_163949728.1">
    <property type="nucleotide sequence ID" value="NZ_JAAFZH010000006.1"/>
</dbReference>
<organism evidence="1 2">
    <name type="scientific">Spirosoma terrae</name>
    <dbReference type="NCBI Taxonomy" id="1968276"/>
    <lineage>
        <taxon>Bacteria</taxon>
        <taxon>Pseudomonadati</taxon>
        <taxon>Bacteroidota</taxon>
        <taxon>Cytophagia</taxon>
        <taxon>Cytophagales</taxon>
        <taxon>Cytophagaceae</taxon>
        <taxon>Spirosoma</taxon>
    </lineage>
</organism>
<reference evidence="1 2" key="1">
    <citation type="submission" date="2020-02" db="EMBL/GenBank/DDBJ databases">
        <title>Draft genome sequence of two Spirosoma agri KCTC 52727 and Spirosoma terrae KCTC 52035.</title>
        <authorList>
            <person name="Rojas J."/>
            <person name="Ambika Manirajan B."/>
            <person name="Suarez C."/>
            <person name="Ratering S."/>
            <person name="Schnell S."/>
        </authorList>
    </citation>
    <scope>NUCLEOTIDE SEQUENCE [LARGE SCALE GENOMIC DNA]</scope>
    <source>
        <strain evidence="1 2">KCTC 52035</strain>
    </source>
</reference>
<dbReference type="Proteomes" id="UP000474175">
    <property type="component" value="Unassembled WGS sequence"/>
</dbReference>
<accession>A0A6L9LCK3</accession>
<comment type="caution">
    <text evidence="1">The sequence shown here is derived from an EMBL/GenBank/DDBJ whole genome shotgun (WGS) entry which is preliminary data.</text>
</comment>
<proteinExistence type="predicted"/>